<sequence>MTAEGHNVDANLLGIGRDHGHYFAKKTFGKPTYCHHCCDKIWGMLTQGYACEVCNFVCHEKCLKTVVSYCSGVALQLIKNPVAHTWSQPGLIKRKFCCVCRKRTDEALSLECEVCEYYVHVDCSDLAVSDCKEAATYVPNLDLATHEQFHHMREGNLPKDSKCVVCKKSCWSAECLAGMRCEWCGQTAHAVCYRQMPKECDFGVLRKIMLPPSSLTIPRTELPMEQLLAITSNDPPQSRKVSSPSKIQADDVSSSGEDVKEREDTEILRVFDGNSSLRAQVCRTASVPKTATVQQIRDTALRRFHITDNPDNYYVTQVISDAGEEETLEDPVPLRNVKRPEGRRAQIFLRYKDDPEKDVVKLYGGWLRVPVTFCTLTVNKDTLVQDALADALQNFGLDPTTWNRYNLIEVSLDRGVAERTCEENPLDILKDVIEADEVRLDRWAVVFHEEERSQPPNQASAANPAETDQTMSNPEDQTSMIIMNNYFGIGIDADVCLKFHNKRDANPEKFQSRLFNKTQYAKIGLRKMFFERSCKDLWKRIEVEVDGRPVELPNIEGIVVLNLLSWGSGANPWGTAKEESPFQKPTHYDGLLEVVGISDVSRLGLIQSKLAAGTRIAQGGSIRITTHEEWPVQVDGEPHIQPPGTITILKSALKAQMLKKAKKSRRGATSSQVRAVASEGSQCGPLGVPSSLDATHGKSTPEALGDSDEEGDAFL</sequence>
<organism evidence="14 15">
    <name type="scientific">Trichostrongylus colubriformis</name>
    <name type="common">Black scour worm</name>
    <dbReference type="NCBI Taxonomy" id="6319"/>
    <lineage>
        <taxon>Eukaryota</taxon>
        <taxon>Metazoa</taxon>
        <taxon>Ecdysozoa</taxon>
        <taxon>Nematoda</taxon>
        <taxon>Chromadorea</taxon>
        <taxon>Rhabditida</taxon>
        <taxon>Rhabditina</taxon>
        <taxon>Rhabditomorpha</taxon>
        <taxon>Strongyloidea</taxon>
        <taxon>Trichostrongylidae</taxon>
        <taxon>Trichostrongylus</taxon>
    </lineage>
</organism>
<keyword evidence="3" id="KW-0808">Transferase</keyword>
<comment type="similarity">
    <text evidence="1">Belongs to the eukaryotic diacylglycerol kinase family.</text>
</comment>
<dbReference type="Pfam" id="PF00788">
    <property type="entry name" value="RA"/>
    <property type="match status" value="2"/>
</dbReference>
<dbReference type="InterPro" id="IPR000756">
    <property type="entry name" value="Diacylglycerol_kin_accessory"/>
</dbReference>
<dbReference type="Proteomes" id="UP001331761">
    <property type="component" value="Unassembled WGS sequence"/>
</dbReference>
<proteinExistence type="inferred from homology"/>
<dbReference type="PROSITE" id="PS00479">
    <property type="entry name" value="ZF_DAG_PE_1"/>
    <property type="match status" value="2"/>
</dbReference>
<feature type="region of interest" description="Disordered" evidence="11">
    <location>
        <begin position="662"/>
        <end position="715"/>
    </location>
</feature>
<feature type="domain" description="Phorbol-ester/DAG-type" evidence="12">
    <location>
        <begin position="149"/>
        <end position="200"/>
    </location>
</feature>
<dbReference type="SMART" id="SM00045">
    <property type="entry name" value="DAGKa"/>
    <property type="match status" value="1"/>
</dbReference>
<dbReference type="CDD" id="cd17111">
    <property type="entry name" value="RA1_DAGK-theta"/>
    <property type="match status" value="1"/>
</dbReference>
<feature type="compositionally biased region" description="Polar residues" evidence="11">
    <location>
        <begin position="231"/>
        <end position="256"/>
    </location>
</feature>
<evidence type="ECO:0000256" key="3">
    <source>
        <dbReference type="ARBA" id="ARBA00022679"/>
    </source>
</evidence>
<dbReference type="Gene3D" id="3.30.60.20">
    <property type="match status" value="3"/>
</dbReference>
<dbReference type="FunFam" id="2.60.200.40:FF:000004">
    <property type="entry name" value="Diacylglycerol kinase"/>
    <property type="match status" value="1"/>
</dbReference>
<dbReference type="SUPFAM" id="SSF54236">
    <property type="entry name" value="Ubiquitin-like"/>
    <property type="match status" value="2"/>
</dbReference>
<dbReference type="SUPFAM" id="SSF111331">
    <property type="entry name" value="NAD kinase/diacylglycerol kinase-like"/>
    <property type="match status" value="1"/>
</dbReference>
<feature type="compositionally biased region" description="Acidic residues" evidence="11">
    <location>
        <begin position="705"/>
        <end position="715"/>
    </location>
</feature>
<evidence type="ECO:0000313" key="14">
    <source>
        <dbReference type="EMBL" id="KAK5983221.1"/>
    </source>
</evidence>
<protein>
    <recommendedName>
        <fullName evidence="2">diacylglycerol kinase (ATP)</fullName>
        <ecNumber evidence="2">2.7.1.107</ecNumber>
    </recommendedName>
</protein>
<dbReference type="SUPFAM" id="SSF57889">
    <property type="entry name" value="Cysteine-rich domain"/>
    <property type="match status" value="3"/>
</dbReference>
<keyword evidence="8" id="KW-0418">Kinase</keyword>
<evidence type="ECO:0000256" key="8">
    <source>
        <dbReference type="ARBA" id="ARBA00022777"/>
    </source>
</evidence>
<evidence type="ECO:0000256" key="7">
    <source>
        <dbReference type="ARBA" id="ARBA00022771"/>
    </source>
</evidence>
<dbReference type="PANTHER" id="PTHR11255">
    <property type="entry name" value="DIACYLGLYCEROL KINASE"/>
    <property type="match status" value="1"/>
</dbReference>
<dbReference type="CDD" id="cd20804">
    <property type="entry name" value="C1_DGKtheta_typeV_rpt2"/>
    <property type="match status" value="1"/>
</dbReference>
<dbReference type="AlphaFoldDB" id="A0AAN8IRG2"/>
<dbReference type="GO" id="GO:0008270">
    <property type="term" value="F:zinc ion binding"/>
    <property type="evidence" value="ECO:0007669"/>
    <property type="project" value="UniProtKB-KW"/>
</dbReference>
<name>A0AAN8IRG2_TRICO</name>
<dbReference type="EC" id="2.7.1.107" evidence="2"/>
<dbReference type="PANTHER" id="PTHR11255:SF54">
    <property type="entry name" value="DIACYLGLYCEROL KINASE THETA"/>
    <property type="match status" value="1"/>
</dbReference>
<evidence type="ECO:0000256" key="11">
    <source>
        <dbReference type="SAM" id="MobiDB-lite"/>
    </source>
</evidence>
<evidence type="ECO:0000256" key="10">
    <source>
        <dbReference type="ARBA" id="ARBA00022840"/>
    </source>
</evidence>
<dbReference type="InterPro" id="IPR002219">
    <property type="entry name" value="PKC_DAG/PE"/>
</dbReference>
<evidence type="ECO:0000259" key="12">
    <source>
        <dbReference type="PROSITE" id="PS50081"/>
    </source>
</evidence>
<evidence type="ECO:0000256" key="9">
    <source>
        <dbReference type="ARBA" id="ARBA00022833"/>
    </source>
</evidence>
<evidence type="ECO:0000256" key="5">
    <source>
        <dbReference type="ARBA" id="ARBA00022737"/>
    </source>
</evidence>
<dbReference type="CDD" id="cd20854">
    <property type="entry name" value="C1_DGKtheta_typeV_rpt3"/>
    <property type="match status" value="1"/>
</dbReference>
<dbReference type="InterPro" id="IPR046349">
    <property type="entry name" value="C1-like_sf"/>
</dbReference>
<dbReference type="FunFam" id="3.30.60.20:FF:000002">
    <property type="entry name" value="Diacylglycerol kinase"/>
    <property type="match status" value="1"/>
</dbReference>
<evidence type="ECO:0000313" key="15">
    <source>
        <dbReference type="Proteomes" id="UP001331761"/>
    </source>
</evidence>
<feature type="region of interest" description="Disordered" evidence="11">
    <location>
        <begin position="231"/>
        <end position="261"/>
    </location>
</feature>
<evidence type="ECO:0000256" key="1">
    <source>
        <dbReference type="ARBA" id="ARBA00009280"/>
    </source>
</evidence>
<dbReference type="GO" id="GO:0016020">
    <property type="term" value="C:membrane"/>
    <property type="evidence" value="ECO:0007669"/>
    <property type="project" value="UniProtKB-SubCell"/>
</dbReference>
<feature type="domain" description="Phorbol-ester/DAG-type" evidence="12">
    <location>
        <begin position="83"/>
        <end position="131"/>
    </location>
</feature>
<feature type="domain" description="Ras-associating" evidence="13">
    <location>
        <begin position="264"/>
        <end position="354"/>
    </location>
</feature>
<feature type="region of interest" description="Disordered" evidence="11">
    <location>
        <begin position="450"/>
        <end position="474"/>
    </location>
</feature>
<reference evidence="14 15" key="1">
    <citation type="submission" date="2019-10" db="EMBL/GenBank/DDBJ databases">
        <title>Assembly and Annotation for the nematode Trichostrongylus colubriformis.</title>
        <authorList>
            <person name="Martin J."/>
        </authorList>
    </citation>
    <scope>NUCLEOTIDE SEQUENCE [LARGE SCALE GENOMIC DNA]</scope>
    <source>
        <strain evidence="14">G859</strain>
        <tissue evidence="14">Whole worm</tissue>
    </source>
</reference>
<dbReference type="SMART" id="SM00314">
    <property type="entry name" value="RA"/>
    <property type="match status" value="2"/>
</dbReference>
<feature type="compositionally biased region" description="Low complexity" evidence="11">
    <location>
        <begin position="454"/>
        <end position="465"/>
    </location>
</feature>
<dbReference type="Gene3D" id="3.10.20.90">
    <property type="entry name" value="Phosphatidylinositol 3-kinase Catalytic Subunit, Chain A, domain 1"/>
    <property type="match status" value="1"/>
</dbReference>
<keyword evidence="10" id="KW-0067">ATP-binding</keyword>
<comment type="caution">
    <text evidence="14">The sequence shown here is derived from an EMBL/GenBank/DDBJ whole genome shotgun (WGS) entry which is preliminary data.</text>
</comment>
<dbReference type="GO" id="GO:0004143">
    <property type="term" value="F:ATP-dependent diacylglycerol kinase activity"/>
    <property type="evidence" value="ECO:0007669"/>
    <property type="project" value="UniProtKB-EC"/>
</dbReference>
<dbReference type="InterPro" id="IPR020454">
    <property type="entry name" value="DAG/PE-bd"/>
</dbReference>
<keyword evidence="6" id="KW-0547">Nucleotide-binding</keyword>
<keyword evidence="4" id="KW-0479">Metal-binding</keyword>
<dbReference type="InterPro" id="IPR000159">
    <property type="entry name" value="RA_dom"/>
</dbReference>
<keyword evidence="9" id="KW-0862">Zinc</keyword>
<gene>
    <name evidence="14" type="ORF">GCK32_005284</name>
</gene>
<dbReference type="Gene3D" id="2.60.200.40">
    <property type="match status" value="1"/>
</dbReference>
<dbReference type="EMBL" id="WIXE01004231">
    <property type="protein sequence ID" value="KAK5983221.1"/>
    <property type="molecule type" value="Genomic_DNA"/>
</dbReference>
<keyword evidence="15" id="KW-1185">Reference proteome</keyword>
<dbReference type="Pfam" id="PF00130">
    <property type="entry name" value="C1_1"/>
    <property type="match status" value="3"/>
</dbReference>
<evidence type="ECO:0000256" key="4">
    <source>
        <dbReference type="ARBA" id="ARBA00022723"/>
    </source>
</evidence>
<feature type="domain" description="Ras-associating" evidence="13">
    <location>
        <begin position="356"/>
        <end position="424"/>
    </location>
</feature>
<evidence type="ECO:0000259" key="13">
    <source>
        <dbReference type="PROSITE" id="PS50200"/>
    </source>
</evidence>
<dbReference type="GO" id="GO:0007200">
    <property type="term" value="P:phospholipase C-activating G protein-coupled receptor signaling pathway"/>
    <property type="evidence" value="ECO:0007669"/>
    <property type="project" value="InterPro"/>
</dbReference>
<dbReference type="PROSITE" id="PS50200">
    <property type="entry name" value="RA"/>
    <property type="match status" value="2"/>
</dbReference>
<keyword evidence="5" id="KW-0677">Repeat</keyword>
<dbReference type="InterPro" id="IPR029071">
    <property type="entry name" value="Ubiquitin-like_domsf"/>
</dbReference>
<dbReference type="PRINTS" id="PR00008">
    <property type="entry name" value="DAGPEDOMAIN"/>
</dbReference>
<dbReference type="GO" id="GO:0005524">
    <property type="term" value="F:ATP binding"/>
    <property type="evidence" value="ECO:0007669"/>
    <property type="project" value="UniProtKB-KW"/>
</dbReference>
<keyword evidence="7" id="KW-0863">Zinc-finger</keyword>
<evidence type="ECO:0000256" key="2">
    <source>
        <dbReference type="ARBA" id="ARBA00012133"/>
    </source>
</evidence>
<dbReference type="SMART" id="SM00109">
    <property type="entry name" value="C1"/>
    <property type="match status" value="3"/>
</dbReference>
<dbReference type="InterPro" id="IPR016064">
    <property type="entry name" value="NAD/diacylglycerol_kinase_sf"/>
</dbReference>
<dbReference type="PROSITE" id="PS50081">
    <property type="entry name" value="ZF_DAG_PE_2"/>
    <property type="match status" value="3"/>
</dbReference>
<dbReference type="Pfam" id="PF00609">
    <property type="entry name" value="DAGK_acc"/>
    <property type="match status" value="1"/>
</dbReference>
<accession>A0AAN8IRG2</accession>
<dbReference type="CDD" id="cd20803">
    <property type="entry name" value="C1_DGKtheta_typeV_rpt1"/>
    <property type="match status" value="1"/>
</dbReference>
<evidence type="ECO:0000256" key="6">
    <source>
        <dbReference type="ARBA" id="ARBA00022741"/>
    </source>
</evidence>
<dbReference type="InterPro" id="IPR037607">
    <property type="entry name" value="DGK"/>
</dbReference>
<feature type="domain" description="Phorbol-ester/DAG-type" evidence="12">
    <location>
        <begin position="20"/>
        <end position="70"/>
    </location>
</feature>